<accession>B0WFF2</accession>
<evidence type="ECO:0000313" key="11">
    <source>
        <dbReference type="EnsemblMetazoa" id="CPIJ005467-PA"/>
    </source>
</evidence>
<keyword evidence="4" id="KW-0732">Signal</keyword>
<dbReference type="OrthoDB" id="7755395at2759"/>
<dbReference type="GO" id="GO:0045087">
    <property type="term" value="P:innate immune response"/>
    <property type="evidence" value="ECO:0007669"/>
    <property type="project" value="UniProtKB-KW"/>
</dbReference>
<evidence type="ECO:0000313" key="12">
    <source>
        <dbReference type="Proteomes" id="UP000002320"/>
    </source>
</evidence>
<dbReference type="InParanoid" id="B0WFF2"/>
<dbReference type="GO" id="GO:0005576">
    <property type="term" value="C:extracellular region"/>
    <property type="evidence" value="ECO:0007669"/>
    <property type="project" value="UniProtKB-SubCell"/>
</dbReference>
<evidence type="ECO:0000256" key="2">
    <source>
        <dbReference type="ARBA" id="ARBA00022525"/>
    </source>
</evidence>
<dbReference type="GO" id="GO:0004252">
    <property type="term" value="F:serine-type endopeptidase activity"/>
    <property type="evidence" value="ECO:0007669"/>
    <property type="project" value="InterPro"/>
</dbReference>
<dbReference type="MEROPS" id="S01.200"/>
<comment type="subcellular location">
    <subcellularLocation>
        <location evidence="1">Secreted</location>
    </subcellularLocation>
</comment>
<dbReference type="Pfam" id="PF00089">
    <property type="entry name" value="Trypsin"/>
    <property type="match status" value="1"/>
</dbReference>
<gene>
    <name evidence="11" type="primary">6037536</name>
    <name evidence="10" type="ORF">CpipJ_CPIJ005467</name>
</gene>
<dbReference type="HOGENOM" id="CLU_006842_22_2_1"/>
<dbReference type="KEGG" id="cqu:CpipJ_CPIJ005467"/>
<reference evidence="10" key="1">
    <citation type="submission" date="2007-03" db="EMBL/GenBank/DDBJ databases">
        <title>Annotation of Culex pipiens quinquefasciatus.</title>
        <authorList>
            <consortium name="The Broad Institute Genome Sequencing Platform"/>
            <person name="Atkinson P.W."/>
            <person name="Hemingway J."/>
            <person name="Christensen B.M."/>
            <person name="Higgs S."/>
            <person name="Kodira C."/>
            <person name="Hannick L."/>
            <person name="Megy K."/>
            <person name="O'Leary S."/>
            <person name="Pearson M."/>
            <person name="Haas B.J."/>
            <person name="Mauceli E."/>
            <person name="Wortman J.R."/>
            <person name="Lee N.H."/>
            <person name="Guigo R."/>
            <person name="Stanke M."/>
            <person name="Alvarado L."/>
            <person name="Amedeo P."/>
            <person name="Antoine C.H."/>
            <person name="Arensburger P."/>
            <person name="Bidwell S.L."/>
            <person name="Crawford M."/>
            <person name="Camaro F."/>
            <person name="Devon K."/>
            <person name="Engels R."/>
            <person name="Hammond M."/>
            <person name="Howarth C."/>
            <person name="Koehrsen M."/>
            <person name="Lawson D."/>
            <person name="Montgomery P."/>
            <person name="Nene V."/>
            <person name="Nusbaum C."/>
            <person name="Puiu D."/>
            <person name="Romero-Severson J."/>
            <person name="Severson D.W."/>
            <person name="Shumway M."/>
            <person name="Sisk P."/>
            <person name="Stolte C."/>
            <person name="Zeng Q."/>
            <person name="Eisenstadt E."/>
            <person name="Fraser-Liggett C."/>
            <person name="Strausberg R."/>
            <person name="Galagan J."/>
            <person name="Birren B."/>
            <person name="Collins F.H."/>
        </authorList>
    </citation>
    <scope>NUCLEOTIDE SEQUENCE [LARGE SCALE GENOMIC DNA]</scope>
    <source>
        <strain evidence="10">JHB</strain>
    </source>
</reference>
<dbReference type="EnsemblMetazoa" id="CPIJ005467-RA">
    <property type="protein sequence ID" value="CPIJ005467-PA"/>
    <property type="gene ID" value="CPIJ005467"/>
</dbReference>
<comment type="similarity">
    <text evidence="8">Belongs to the peptidase S1 family. CLIP subfamily.</text>
</comment>
<feature type="domain" description="Peptidase S1" evidence="9">
    <location>
        <begin position="38"/>
        <end position="227"/>
    </location>
</feature>
<dbReference type="Gene3D" id="2.40.10.10">
    <property type="entry name" value="Trypsin-like serine proteases"/>
    <property type="match status" value="2"/>
</dbReference>
<keyword evidence="5" id="KW-0391">Immunity</keyword>
<name>B0WFF2_CULQU</name>
<evidence type="ECO:0000313" key="10">
    <source>
        <dbReference type="EMBL" id="EDS26189.1"/>
    </source>
</evidence>
<reference evidence="11" key="2">
    <citation type="submission" date="2020-05" db="UniProtKB">
        <authorList>
            <consortium name="EnsemblMetazoa"/>
        </authorList>
    </citation>
    <scope>IDENTIFICATION</scope>
    <source>
        <strain evidence="11">JHB</strain>
    </source>
</reference>
<organism>
    <name type="scientific">Culex quinquefasciatus</name>
    <name type="common">Southern house mosquito</name>
    <name type="synonym">Culex pungens</name>
    <dbReference type="NCBI Taxonomy" id="7176"/>
    <lineage>
        <taxon>Eukaryota</taxon>
        <taxon>Metazoa</taxon>
        <taxon>Ecdysozoa</taxon>
        <taxon>Arthropoda</taxon>
        <taxon>Hexapoda</taxon>
        <taxon>Insecta</taxon>
        <taxon>Pterygota</taxon>
        <taxon>Neoptera</taxon>
        <taxon>Endopterygota</taxon>
        <taxon>Diptera</taxon>
        <taxon>Nematocera</taxon>
        <taxon>Culicoidea</taxon>
        <taxon>Culicidae</taxon>
        <taxon>Culicinae</taxon>
        <taxon>Culicini</taxon>
        <taxon>Culex</taxon>
        <taxon>Culex</taxon>
    </lineage>
</organism>
<dbReference type="SMART" id="SM00020">
    <property type="entry name" value="Tryp_SPc"/>
    <property type="match status" value="1"/>
</dbReference>
<dbReference type="GO" id="GO:0006508">
    <property type="term" value="P:proteolysis"/>
    <property type="evidence" value="ECO:0007669"/>
    <property type="project" value="InterPro"/>
</dbReference>
<dbReference type="VEuPathDB" id="VectorBase:CQUJHB002087"/>
<evidence type="ECO:0000256" key="7">
    <source>
        <dbReference type="ARBA" id="ARBA00023180"/>
    </source>
</evidence>
<keyword evidence="7" id="KW-0325">Glycoprotein</keyword>
<dbReference type="STRING" id="7176.B0WFF2"/>
<dbReference type="InterPro" id="IPR018114">
    <property type="entry name" value="TRYPSIN_HIS"/>
</dbReference>
<evidence type="ECO:0000259" key="9">
    <source>
        <dbReference type="PROSITE" id="PS50240"/>
    </source>
</evidence>
<dbReference type="OMA" id="CAVDERN"/>
<proteinExistence type="inferred from homology"/>
<dbReference type="EMBL" id="DS231917">
    <property type="protein sequence ID" value="EDS26189.1"/>
    <property type="molecule type" value="Genomic_DNA"/>
</dbReference>
<evidence type="ECO:0000256" key="4">
    <source>
        <dbReference type="ARBA" id="ARBA00022729"/>
    </source>
</evidence>
<dbReference type="InterPro" id="IPR001254">
    <property type="entry name" value="Trypsin_dom"/>
</dbReference>
<dbReference type="VEuPathDB" id="VectorBase:CPIJ005467"/>
<dbReference type="Proteomes" id="UP000002320">
    <property type="component" value="Unassembled WGS sequence"/>
</dbReference>
<dbReference type="AlphaFoldDB" id="B0WFF2"/>
<dbReference type="SUPFAM" id="SSF50494">
    <property type="entry name" value="Trypsin-like serine proteases"/>
    <property type="match status" value="2"/>
</dbReference>
<dbReference type="PRINTS" id="PR00722">
    <property type="entry name" value="CHYMOTRYPSIN"/>
</dbReference>
<dbReference type="InterPro" id="IPR051333">
    <property type="entry name" value="CLIP_Serine_Protease"/>
</dbReference>
<dbReference type="PANTHER" id="PTHR24260:SF147">
    <property type="entry name" value="EG:BACR7A4.3 PROTEIN-RELATED"/>
    <property type="match status" value="1"/>
</dbReference>
<evidence type="ECO:0000256" key="5">
    <source>
        <dbReference type="ARBA" id="ARBA00022859"/>
    </source>
</evidence>
<dbReference type="FunFam" id="2.40.10.10:FF:000028">
    <property type="entry name" value="Serine protease easter"/>
    <property type="match status" value="1"/>
</dbReference>
<dbReference type="PROSITE" id="PS00134">
    <property type="entry name" value="TRYPSIN_HIS"/>
    <property type="match status" value="1"/>
</dbReference>
<keyword evidence="2" id="KW-0964">Secreted</keyword>
<dbReference type="CDD" id="cd00190">
    <property type="entry name" value="Tryp_SPc"/>
    <property type="match status" value="1"/>
</dbReference>
<keyword evidence="12" id="KW-1185">Reference proteome</keyword>
<dbReference type="InterPro" id="IPR009003">
    <property type="entry name" value="Peptidase_S1_PA"/>
</dbReference>
<evidence type="ECO:0000256" key="1">
    <source>
        <dbReference type="ARBA" id="ARBA00004613"/>
    </source>
</evidence>
<dbReference type="eggNOG" id="KOG3627">
    <property type="taxonomic scope" value="Eukaryota"/>
</dbReference>
<dbReference type="PROSITE" id="PS50240">
    <property type="entry name" value="TRYPSIN_DOM"/>
    <property type="match status" value="1"/>
</dbReference>
<dbReference type="PANTHER" id="PTHR24260">
    <property type="match status" value="1"/>
</dbReference>
<evidence type="ECO:0000256" key="6">
    <source>
        <dbReference type="ARBA" id="ARBA00023157"/>
    </source>
</evidence>
<evidence type="ECO:0000256" key="8">
    <source>
        <dbReference type="ARBA" id="ARBA00024195"/>
    </source>
</evidence>
<keyword evidence="3" id="KW-0399">Innate immunity</keyword>
<evidence type="ECO:0000256" key="3">
    <source>
        <dbReference type="ARBA" id="ARBA00022588"/>
    </source>
</evidence>
<protein>
    <recommendedName>
        <fullName evidence="9">Peptidase S1 domain-containing protein</fullName>
    </recommendedName>
</protein>
<keyword evidence="6" id="KW-1015">Disulfide bond</keyword>
<sequence length="321" mass="35773">MTDVAPHRGESLLMPDERTSLDDCHVRFYKFYQSGQGGIGGRPARLNEFAHMGAIGWIQPDGEVAWKCGGSLIWDNFVLTAAHCAVDERNFRPDVVRFGDLNIFSAEGDETAQQIKIAEVIRHPEHRFSANYHDVALLRLERNVTINKAVVPACLWPHQEVRFKRMHAVGWGQGDSGGPLQVKLMHNIRETPFIVGVTSFGLPCSPDSPGVYTRVAPYLDWIVATMKESGAPVDEQTFNTTTCAHRYVKLRDYYDAIVTKRNGSRSEIDAFQQHLITRQGLPPFVAKLGWGNGTEANDNCYGVIVDEDTVLTVADCTELKG</sequence>
<dbReference type="InterPro" id="IPR043504">
    <property type="entry name" value="Peptidase_S1_PA_chymotrypsin"/>
</dbReference>
<dbReference type="InterPro" id="IPR001314">
    <property type="entry name" value="Peptidase_S1A"/>
</dbReference>